<gene>
    <name evidence="3" type="ORF">AAHA92_27180</name>
</gene>
<name>A0ABD1G3X4_SALDI</name>
<evidence type="ECO:0000256" key="2">
    <source>
        <dbReference type="SAM" id="Phobius"/>
    </source>
</evidence>
<dbReference type="AlphaFoldDB" id="A0ABD1G3X4"/>
<evidence type="ECO:0000313" key="3">
    <source>
        <dbReference type="EMBL" id="KAL1538430.1"/>
    </source>
</evidence>
<comment type="caution">
    <text evidence="3">The sequence shown here is derived from an EMBL/GenBank/DDBJ whole genome shotgun (WGS) entry which is preliminary data.</text>
</comment>
<feature type="region of interest" description="Disordered" evidence="1">
    <location>
        <begin position="1"/>
        <end position="23"/>
    </location>
</feature>
<keyword evidence="4" id="KW-1185">Reference proteome</keyword>
<dbReference type="Proteomes" id="UP001567538">
    <property type="component" value="Unassembled WGS sequence"/>
</dbReference>
<keyword evidence="2" id="KW-1133">Transmembrane helix</keyword>
<feature type="transmembrane region" description="Helical" evidence="2">
    <location>
        <begin position="55"/>
        <end position="73"/>
    </location>
</feature>
<keyword evidence="2" id="KW-0812">Transmembrane</keyword>
<accession>A0ABD1G3X4</accession>
<sequence>MANLEKNRQEQQQPSGTGKQSRRKWAKSFWKWTFFALSVLGVAALIALLACHPALFSWLALAVAIARGIVMMLPNGRYKHSATHEDIQVDDIPSKHPELMESLLQNLNTAQKIINTVVA</sequence>
<protein>
    <submittedName>
        <fullName evidence="3">Protein ROOT HAIR DEFECTIVE 3 2-like isoform X2</fullName>
    </submittedName>
</protein>
<dbReference type="EMBL" id="JBEAFC010000010">
    <property type="protein sequence ID" value="KAL1538430.1"/>
    <property type="molecule type" value="Genomic_DNA"/>
</dbReference>
<feature type="compositionally biased region" description="Polar residues" evidence="1">
    <location>
        <begin position="10"/>
        <end position="19"/>
    </location>
</feature>
<evidence type="ECO:0000313" key="4">
    <source>
        <dbReference type="Proteomes" id="UP001567538"/>
    </source>
</evidence>
<organism evidence="3 4">
    <name type="scientific">Salvia divinorum</name>
    <name type="common">Maria pastora</name>
    <name type="synonym">Diviner's sage</name>
    <dbReference type="NCBI Taxonomy" id="28513"/>
    <lineage>
        <taxon>Eukaryota</taxon>
        <taxon>Viridiplantae</taxon>
        <taxon>Streptophyta</taxon>
        <taxon>Embryophyta</taxon>
        <taxon>Tracheophyta</taxon>
        <taxon>Spermatophyta</taxon>
        <taxon>Magnoliopsida</taxon>
        <taxon>eudicotyledons</taxon>
        <taxon>Gunneridae</taxon>
        <taxon>Pentapetalae</taxon>
        <taxon>asterids</taxon>
        <taxon>lamiids</taxon>
        <taxon>Lamiales</taxon>
        <taxon>Lamiaceae</taxon>
        <taxon>Nepetoideae</taxon>
        <taxon>Mentheae</taxon>
        <taxon>Salviinae</taxon>
        <taxon>Salvia</taxon>
        <taxon>Salvia subgen. Calosphace</taxon>
    </lineage>
</organism>
<proteinExistence type="predicted"/>
<keyword evidence="2" id="KW-0472">Membrane</keyword>
<evidence type="ECO:0000256" key="1">
    <source>
        <dbReference type="SAM" id="MobiDB-lite"/>
    </source>
</evidence>
<feature type="transmembrane region" description="Helical" evidence="2">
    <location>
        <begin position="29"/>
        <end position="49"/>
    </location>
</feature>
<reference evidence="3 4" key="1">
    <citation type="submission" date="2024-06" db="EMBL/GenBank/DDBJ databases">
        <title>A chromosome level genome sequence of Diviner's sage (Salvia divinorum).</title>
        <authorList>
            <person name="Ford S.A."/>
            <person name="Ro D.-K."/>
            <person name="Ness R.W."/>
            <person name="Phillips M.A."/>
        </authorList>
    </citation>
    <scope>NUCLEOTIDE SEQUENCE [LARGE SCALE GENOMIC DNA]</scope>
    <source>
        <strain evidence="3">SAF-2024a</strain>
        <tissue evidence="3">Leaf</tissue>
    </source>
</reference>